<reference evidence="2" key="1">
    <citation type="journal article" date="2023" name="Front. Plant Sci.">
        <title>Chromosomal-level genome assembly of Melastoma candidum provides insights into trichome evolution.</title>
        <authorList>
            <person name="Zhong Y."/>
            <person name="Wu W."/>
            <person name="Sun C."/>
            <person name="Zou P."/>
            <person name="Liu Y."/>
            <person name="Dai S."/>
            <person name="Zhou R."/>
        </authorList>
    </citation>
    <scope>NUCLEOTIDE SEQUENCE [LARGE SCALE GENOMIC DNA]</scope>
</reference>
<dbReference type="EMBL" id="CM042884">
    <property type="protein sequence ID" value="KAI4368361.1"/>
    <property type="molecule type" value="Genomic_DNA"/>
</dbReference>
<evidence type="ECO:0000313" key="2">
    <source>
        <dbReference type="Proteomes" id="UP001057402"/>
    </source>
</evidence>
<comment type="caution">
    <text evidence="1">The sequence shown here is derived from an EMBL/GenBank/DDBJ whole genome shotgun (WGS) entry which is preliminary data.</text>
</comment>
<proteinExistence type="predicted"/>
<name>A0ACB9QS42_9MYRT</name>
<protein>
    <submittedName>
        <fullName evidence="1">Uncharacterized protein</fullName>
    </submittedName>
</protein>
<sequence>MKSLAPSLFIGLSLVMSMILPADSQASSGASCASSLISTFTPCMNLLTGSTYNGSYSPTSDCCNSLKSLTGKSIDCLCLVVLGKIPLPIPVNRTVAISLPRACKMSGVPFKCQDTIAPLPAPGPDSYDSIPPEPSISPVDSPTYETPPSEAPPSGNKNPSSTLPSPPGDSNDPATAINPLTSLSAASVGHEISAALVLLSLLSGFFKAF</sequence>
<accession>A0ACB9QS42</accession>
<organism evidence="1 2">
    <name type="scientific">Melastoma candidum</name>
    <dbReference type="NCBI Taxonomy" id="119954"/>
    <lineage>
        <taxon>Eukaryota</taxon>
        <taxon>Viridiplantae</taxon>
        <taxon>Streptophyta</taxon>
        <taxon>Embryophyta</taxon>
        <taxon>Tracheophyta</taxon>
        <taxon>Spermatophyta</taxon>
        <taxon>Magnoliopsida</taxon>
        <taxon>eudicotyledons</taxon>
        <taxon>Gunneridae</taxon>
        <taxon>Pentapetalae</taxon>
        <taxon>rosids</taxon>
        <taxon>malvids</taxon>
        <taxon>Myrtales</taxon>
        <taxon>Melastomataceae</taxon>
        <taxon>Melastomatoideae</taxon>
        <taxon>Melastomateae</taxon>
        <taxon>Melastoma</taxon>
    </lineage>
</organism>
<gene>
    <name evidence="1" type="ORF">MLD38_016927</name>
</gene>
<evidence type="ECO:0000313" key="1">
    <source>
        <dbReference type="EMBL" id="KAI4368361.1"/>
    </source>
</evidence>
<keyword evidence="2" id="KW-1185">Reference proteome</keyword>
<dbReference type="Proteomes" id="UP001057402">
    <property type="component" value="Chromosome 5"/>
</dbReference>